<dbReference type="Proteomes" id="UP000271624">
    <property type="component" value="Unassembled WGS sequence"/>
</dbReference>
<keyword evidence="4" id="KW-1185">Reference proteome</keyword>
<feature type="domain" description="TRADD-like N-terminal" evidence="2">
    <location>
        <begin position="144"/>
        <end position="202"/>
    </location>
</feature>
<dbReference type="Pfam" id="PF20694">
    <property type="entry name" value="TRADD-like_N"/>
    <property type="match status" value="1"/>
</dbReference>
<evidence type="ECO:0000259" key="2">
    <source>
        <dbReference type="Pfam" id="PF20694"/>
    </source>
</evidence>
<dbReference type="InterPro" id="IPR051082">
    <property type="entry name" value="Pentapeptide-BTB/POZ_domain"/>
</dbReference>
<dbReference type="Gene3D" id="2.160.20.80">
    <property type="entry name" value="E3 ubiquitin-protein ligase SopA"/>
    <property type="match status" value="1"/>
</dbReference>
<dbReference type="Pfam" id="PF00805">
    <property type="entry name" value="Pentapeptide"/>
    <property type="match status" value="1"/>
</dbReference>
<keyword evidence="1" id="KW-0812">Transmembrane</keyword>
<name>A0A3S1A6S1_9CYAN</name>
<gene>
    <name evidence="3" type="ORF">DSM106972_093480</name>
</gene>
<accession>A0A3S1A6S1</accession>
<dbReference type="RefSeq" id="WP_272954031.1">
    <property type="nucleotide sequence ID" value="NZ_RSCL01000048.1"/>
</dbReference>
<feature type="transmembrane region" description="Helical" evidence="1">
    <location>
        <begin position="312"/>
        <end position="334"/>
    </location>
</feature>
<evidence type="ECO:0000313" key="3">
    <source>
        <dbReference type="EMBL" id="RUS94453.1"/>
    </source>
</evidence>
<comment type="caution">
    <text evidence="3">The sequence shown here is derived from an EMBL/GenBank/DDBJ whole genome shotgun (WGS) entry which is preliminary data.</text>
</comment>
<dbReference type="PANTHER" id="PTHR14136:SF17">
    <property type="entry name" value="BTB_POZ DOMAIN-CONTAINING PROTEIN KCTD9"/>
    <property type="match status" value="1"/>
</dbReference>
<reference evidence="3" key="1">
    <citation type="submission" date="2018-12" db="EMBL/GenBank/DDBJ databases">
        <authorList>
            <person name="Will S."/>
            <person name="Neumann-Schaal M."/>
            <person name="Henke P."/>
        </authorList>
    </citation>
    <scope>NUCLEOTIDE SEQUENCE</scope>
    <source>
        <strain evidence="3">PCC 7102</strain>
    </source>
</reference>
<proteinExistence type="predicted"/>
<sequence>MTQQTSGRKKKRITYKAYEQGVEKAEKALVRLGFESKINFAKSIFVSRSTVTKFFQRQPIEPDLFKRICEELTLNWKEIAEVEEVSEPLKAKDCSTPITLEEEGEAQTISRQVTFIDKQSGKTKAVITLEGDINSINNHLAVLLESILRQNSGDTITIIRTEKGSIKLIIEGSQEDIRRLISRIQSGELRELNGFPIEDIQILKESSGDDGSHEIDDKWRIVQEIVEQPVKGRNLSGADLSGADLSGADLSGADLSGADLSNADLSGADLSGADLSGADLSGADLTGAIVKNARFVNNQVIHKQLFSKRIQVYWKILTDILGESIYPLMLVYVFQKYKLEALYNRVWEINIFIVIIAILLSIQLLNKFIEITKDKNFPIAFTEVNELNLLAIAFSFKRLVENYPQAELNIINIEKTKDIYIIKVSVSKNADVIYLSEEFHTYYREVKRLPLENLKSLVNGDVLALNLLTMIMAFVQFKITNQDN</sequence>
<reference evidence="3" key="2">
    <citation type="journal article" date="2019" name="Genome Biol. Evol.">
        <title>Day and night: Metabolic profiles and evolutionary relationships of six axenic non-marine cyanobacteria.</title>
        <authorList>
            <person name="Will S.E."/>
            <person name="Henke P."/>
            <person name="Boedeker C."/>
            <person name="Huang S."/>
            <person name="Brinkmann H."/>
            <person name="Rohde M."/>
            <person name="Jarek M."/>
            <person name="Friedl T."/>
            <person name="Seufert S."/>
            <person name="Schumacher M."/>
            <person name="Overmann J."/>
            <person name="Neumann-Schaal M."/>
            <person name="Petersen J."/>
        </authorList>
    </citation>
    <scope>NUCLEOTIDE SEQUENCE [LARGE SCALE GENOMIC DNA]</scope>
    <source>
        <strain evidence="3">PCC 7102</strain>
    </source>
</reference>
<feature type="transmembrane region" description="Helical" evidence="1">
    <location>
        <begin position="346"/>
        <end position="365"/>
    </location>
</feature>
<dbReference type="InterPro" id="IPR001646">
    <property type="entry name" value="5peptide_repeat"/>
</dbReference>
<dbReference type="SUPFAM" id="SSF141571">
    <property type="entry name" value="Pentapeptide repeat-like"/>
    <property type="match status" value="1"/>
</dbReference>
<dbReference type="EMBL" id="RSCL01000048">
    <property type="protein sequence ID" value="RUS94453.1"/>
    <property type="molecule type" value="Genomic_DNA"/>
</dbReference>
<keyword evidence="1" id="KW-1133">Transmembrane helix</keyword>
<evidence type="ECO:0000313" key="4">
    <source>
        <dbReference type="Proteomes" id="UP000271624"/>
    </source>
</evidence>
<dbReference type="AlphaFoldDB" id="A0A3S1A6S1"/>
<evidence type="ECO:0000256" key="1">
    <source>
        <dbReference type="SAM" id="Phobius"/>
    </source>
</evidence>
<dbReference type="InterPro" id="IPR049341">
    <property type="entry name" value="TRADD-like_N"/>
</dbReference>
<protein>
    <recommendedName>
        <fullName evidence="2">TRADD-like N-terminal domain-containing protein</fullName>
    </recommendedName>
</protein>
<organism evidence="3 4">
    <name type="scientific">Dulcicalothrix desertica PCC 7102</name>
    <dbReference type="NCBI Taxonomy" id="232991"/>
    <lineage>
        <taxon>Bacteria</taxon>
        <taxon>Bacillati</taxon>
        <taxon>Cyanobacteriota</taxon>
        <taxon>Cyanophyceae</taxon>
        <taxon>Nostocales</taxon>
        <taxon>Calotrichaceae</taxon>
        <taxon>Dulcicalothrix</taxon>
    </lineage>
</organism>
<dbReference type="PANTHER" id="PTHR14136">
    <property type="entry name" value="BTB_POZ DOMAIN-CONTAINING PROTEIN KCTD9"/>
    <property type="match status" value="1"/>
</dbReference>
<keyword evidence="1" id="KW-0472">Membrane</keyword>